<dbReference type="EMBL" id="JACHJI010000012">
    <property type="protein sequence ID" value="MBB4901696.1"/>
    <property type="molecule type" value="Genomic_DNA"/>
</dbReference>
<dbReference type="AlphaFoldDB" id="A0A7W7V996"/>
<organism evidence="1 2">
    <name type="scientific">Streptomyces griseomycini</name>
    <dbReference type="NCBI Taxonomy" id="66895"/>
    <lineage>
        <taxon>Bacteria</taxon>
        <taxon>Bacillati</taxon>
        <taxon>Actinomycetota</taxon>
        <taxon>Actinomycetes</taxon>
        <taxon>Kitasatosporales</taxon>
        <taxon>Streptomycetaceae</taxon>
        <taxon>Streptomyces</taxon>
    </lineage>
</organism>
<dbReference type="RefSeq" id="WP_184826440.1">
    <property type="nucleotide sequence ID" value="NZ_BMTK01000028.1"/>
</dbReference>
<evidence type="ECO:0000313" key="1">
    <source>
        <dbReference type="EMBL" id="MBB4901696.1"/>
    </source>
</evidence>
<accession>A0A7W7V996</accession>
<keyword evidence="2" id="KW-1185">Reference proteome</keyword>
<name>A0A7W7V996_9ACTN</name>
<protein>
    <submittedName>
        <fullName evidence="1">Uncharacterized protein</fullName>
    </submittedName>
</protein>
<proteinExistence type="predicted"/>
<gene>
    <name evidence="1" type="ORF">FHS37_005787</name>
</gene>
<dbReference type="Proteomes" id="UP000579523">
    <property type="component" value="Unassembled WGS sequence"/>
</dbReference>
<reference evidence="1 2" key="1">
    <citation type="submission" date="2020-08" db="EMBL/GenBank/DDBJ databases">
        <title>Genomic Encyclopedia of Type Strains, Phase III (KMG-III): the genomes of soil and plant-associated and newly described type strains.</title>
        <authorList>
            <person name="Whitman W."/>
        </authorList>
    </citation>
    <scope>NUCLEOTIDE SEQUENCE [LARGE SCALE GENOMIC DNA]</scope>
    <source>
        <strain evidence="1 2">CECT 3273</strain>
    </source>
</reference>
<sequence length="295" mass="32773">MSQLSIVVTCTDRKAAAPAVELRVRELPAGQVDGRVAEWCRRIGSASDPRPLEQLYKGDHWVRAQRLPSVAAQAGFTADLWVASAGLGLQPVSAFASAYGATFTPRHEDSVGHSFEDRSAWWRLLQRERGAATLTELANRGPVLLVLSEVYAAAMQDDLEALSSMKAEALLIGGARDLPHLPRVPADASLRNSLGGTLTSLNARMAAWWLEHCSDSRLTAPETWDKLNKWVSEVSKKERYQRTPMTDENVIAFIRESLAQNPSYSRTRLLRMLRDQGLACEQKRFAELYATVENR</sequence>
<comment type="caution">
    <text evidence="1">The sequence shown here is derived from an EMBL/GenBank/DDBJ whole genome shotgun (WGS) entry which is preliminary data.</text>
</comment>
<evidence type="ECO:0000313" key="2">
    <source>
        <dbReference type="Proteomes" id="UP000579523"/>
    </source>
</evidence>